<keyword evidence="3" id="KW-0479">Metal-binding</keyword>
<evidence type="ECO:0000259" key="7">
    <source>
        <dbReference type="PROSITE" id="PS50089"/>
    </source>
</evidence>
<evidence type="ECO:0000256" key="3">
    <source>
        <dbReference type="ARBA" id="ARBA00022723"/>
    </source>
</evidence>
<dbReference type="InterPro" id="IPR013083">
    <property type="entry name" value="Znf_RING/FYVE/PHD"/>
</dbReference>
<evidence type="ECO:0000256" key="1">
    <source>
        <dbReference type="ARBA" id="ARBA00000900"/>
    </source>
</evidence>
<evidence type="ECO:0000313" key="8">
    <source>
        <dbReference type="EMBL" id="KAH0934072.1"/>
    </source>
</evidence>
<evidence type="ECO:0000256" key="5">
    <source>
        <dbReference type="ARBA" id="ARBA00022833"/>
    </source>
</evidence>
<keyword evidence="5" id="KW-0862">Zinc</keyword>
<dbReference type="PANTHER" id="PTHR15710:SF122">
    <property type="entry name" value="GENOME ASSEMBLY, CHROMOSOME: A03"/>
    <property type="match status" value="1"/>
</dbReference>
<dbReference type="Pfam" id="PF13639">
    <property type="entry name" value="zf-RING_2"/>
    <property type="match status" value="1"/>
</dbReference>
<comment type="caution">
    <text evidence="8">The sequence shown here is derived from an EMBL/GenBank/DDBJ whole genome shotgun (WGS) entry which is preliminary data.</text>
</comment>
<dbReference type="Proteomes" id="UP000824890">
    <property type="component" value="Unassembled WGS sequence"/>
</dbReference>
<dbReference type="SMART" id="SM00184">
    <property type="entry name" value="RING"/>
    <property type="match status" value="1"/>
</dbReference>
<dbReference type="EC" id="2.3.2.27" evidence="2"/>
<protein>
    <recommendedName>
        <fullName evidence="2">RING-type E3 ubiquitin transferase</fullName>
        <ecNumber evidence="2">2.3.2.27</ecNumber>
    </recommendedName>
</protein>
<evidence type="ECO:0000256" key="4">
    <source>
        <dbReference type="ARBA" id="ARBA00022771"/>
    </source>
</evidence>
<evidence type="ECO:0000256" key="6">
    <source>
        <dbReference type="PROSITE-ProRule" id="PRU00175"/>
    </source>
</evidence>
<gene>
    <name evidence="8" type="ORF">HID58_011189</name>
</gene>
<reference evidence="8 9" key="1">
    <citation type="submission" date="2021-05" db="EMBL/GenBank/DDBJ databases">
        <title>Genome Assembly of Synthetic Allotetraploid Brassica napus Reveals Homoeologous Exchanges between Subgenomes.</title>
        <authorList>
            <person name="Davis J.T."/>
        </authorList>
    </citation>
    <scope>NUCLEOTIDE SEQUENCE [LARGE SCALE GENOMIC DNA]</scope>
    <source>
        <strain evidence="9">cv. Da-Ae</strain>
        <tissue evidence="8">Seedling</tissue>
    </source>
</reference>
<comment type="catalytic activity">
    <reaction evidence="1">
        <text>S-ubiquitinyl-[E2 ubiquitin-conjugating enzyme]-L-cysteine + [acceptor protein]-L-lysine = [E2 ubiquitin-conjugating enzyme]-L-cysteine + N(6)-ubiquitinyl-[acceptor protein]-L-lysine.</text>
        <dbReference type="EC" id="2.3.2.27"/>
    </reaction>
</comment>
<name>A0ABQ8DY03_BRANA</name>
<evidence type="ECO:0000256" key="2">
    <source>
        <dbReference type="ARBA" id="ARBA00012483"/>
    </source>
</evidence>
<dbReference type="PANTHER" id="PTHR15710">
    <property type="entry name" value="E3 UBIQUITIN-PROTEIN LIGASE PRAJA"/>
    <property type="match status" value="1"/>
</dbReference>
<dbReference type="SUPFAM" id="SSF57850">
    <property type="entry name" value="RING/U-box"/>
    <property type="match status" value="1"/>
</dbReference>
<accession>A0ABQ8DY03</accession>
<evidence type="ECO:0000313" key="9">
    <source>
        <dbReference type="Proteomes" id="UP000824890"/>
    </source>
</evidence>
<proteinExistence type="predicted"/>
<dbReference type="InterPro" id="IPR001841">
    <property type="entry name" value="Znf_RING"/>
</dbReference>
<sequence length="226" mass="25599">MTSRKNTHWCSTCRRGIRLLLEVSRGGVCSYCGNTSLERLYENVELSPFDFFGVSNEQNRPRNNNNRRLILENQSSFQELFNRFSAQNRRGPPPASLTVINSMPKVKIRKKHLGLDPSCPVCQDRFEVGVSVDNKEADKDLSSAHDINIEATKPTIKIYSVARKLPCKHIYHSECIIPWLIQRNTCPVCRKGLPQDRNNGGKNPLFYLWPFSSSGSASNTSGSPFH</sequence>
<dbReference type="PROSITE" id="PS50089">
    <property type="entry name" value="ZF_RING_2"/>
    <property type="match status" value="1"/>
</dbReference>
<keyword evidence="4 6" id="KW-0863">Zinc-finger</keyword>
<dbReference type="Gene3D" id="3.30.40.10">
    <property type="entry name" value="Zinc/RING finger domain, C3HC4 (zinc finger)"/>
    <property type="match status" value="1"/>
</dbReference>
<keyword evidence="9" id="KW-1185">Reference proteome</keyword>
<organism evidence="8 9">
    <name type="scientific">Brassica napus</name>
    <name type="common">Rape</name>
    <dbReference type="NCBI Taxonomy" id="3708"/>
    <lineage>
        <taxon>Eukaryota</taxon>
        <taxon>Viridiplantae</taxon>
        <taxon>Streptophyta</taxon>
        <taxon>Embryophyta</taxon>
        <taxon>Tracheophyta</taxon>
        <taxon>Spermatophyta</taxon>
        <taxon>Magnoliopsida</taxon>
        <taxon>eudicotyledons</taxon>
        <taxon>Gunneridae</taxon>
        <taxon>Pentapetalae</taxon>
        <taxon>rosids</taxon>
        <taxon>malvids</taxon>
        <taxon>Brassicales</taxon>
        <taxon>Brassicaceae</taxon>
        <taxon>Brassiceae</taxon>
        <taxon>Brassica</taxon>
    </lineage>
</organism>
<dbReference type="EMBL" id="JAGKQM010000003">
    <property type="protein sequence ID" value="KAH0934072.1"/>
    <property type="molecule type" value="Genomic_DNA"/>
</dbReference>
<feature type="domain" description="RING-type" evidence="7">
    <location>
        <begin position="119"/>
        <end position="190"/>
    </location>
</feature>